<proteinExistence type="predicted"/>
<accession>A0A6A6LZV5</accession>
<keyword evidence="2" id="KW-1185">Reference proteome</keyword>
<evidence type="ECO:0008006" key="3">
    <source>
        <dbReference type="Google" id="ProtNLM"/>
    </source>
</evidence>
<comment type="caution">
    <text evidence="1">The sequence shown here is derived from an EMBL/GenBank/DDBJ whole genome shotgun (WGS) entry which is preliminary data.</text>
</comment>
<dbReference type="AlphaFoldDB" id="A0A6A6LZV5"/>
<organism evidence="1 2">
    <name type="scientific">Hevea brasiliensis</name>
    <name type="common">Para rubber tree</name>
    <name type="synonym">Siphonia brasiliensis</name>
    <dbReference type="NCBI Taxonomy" id="3981"/>
    <lineage>
        <taxon>Eukaryota</taxon>
        <taxon>Viridiplantae</taxon>
        <taxon>Streptophyta</taxon>
        <taxon>Embryophyta</taxon>
        <taxon>Tracheophyta</taxon>
        <taxon>Spermatophyta</taxon>
        <taxon>Magnoliopsida</taxon>
        <taxon>eudicotyledons</taxon>
        <taxon>Gunneridae</taxon>
        <taxon>Pentapetalae</taxon>
        <taxon>rosids</taxon>
        <taxon>fabids</taxon>
        <taxon>Malpighiales</taxon>
        <taxon>Euphorbiaceae</taxon>
        <taxon>Crotonoideae</taxon>
        <taxon>Micrandreae</taxon>
        <taxon>Hevea</taxon>
    </lineage>
</organism>
<reference evidence="1 2" key="1">
    <citation type="journal article" date="2020" name="Mol. Plant">
        <title>The Chromosome-Based Rubber Tree Genome Provides New Insights into Spurge Genome Evolution and Rubber Biosynthesis.</title>
        <authorList>
            <person name="Liu J."/>
            <person name="Shi C."/>
            <person name="Shi C.C."/>
            <person name="Li W."/>
            <person name="Zhang Q.J."/>
            <person name="Zhang Y."/>
            <person name="Li K."/>
            <person name="Lu H.F."/>
            <person name="Shi C."/>
            <person name="Zhu S.T."/>
            <person name="Xiao Z.Y."/>
            <person name="Nan H."/>
            <person name="Yue Y."/>
            <person name="Zhu X.G."/>
            <person name="Wu Y."/>
            <person name="Hong X.N."/>
            <person name="Fan G.Y."/>
            <person name="Tong Y."/>
            <person name="Zhang D."/>
            <person name="Mao C.L."/>
            <person name="Liu Y.L."/>
            <person name="Hao S.J."/>
            <person name="Liu W.Q."/>
            <person name="Lv M.Q."/>
            <person name="Zhang H.B."/>
            <person name="Liu Y."/>
            <person name="Hu-Tang G.R."/>
            <person name="Wang J.P."/>
            <person name="Wang J.H."/>
            <person name="Sun Y.H."/>
            <person name="Ni S.B."/>
            <person name="Chen W.B."/>
            <person name="Zhang X.C."/>
            <person name="Jiao Y.N."/>
            <person name="Eichler E.E."/>
            <person name="Li G.H."/>
            <person name="Liu X."/>
            <person name="Gao L.Z."/>
        </authorList>
    </citation>
    <scope>NUCLEOTIDE SEQUENCE [LARGE SCALE GENOMIC DNA]</scope>
    <source>
        <strain evidence="2">cv. GT1</strain>
        <tissue evidence="1">Leaf</tissue>
    </source>
</reference>
<name>A0A6A6LZV5_HEVBR</name>
<protein>
    <recommendedName>
        <fullName evidence="3">DUF4219 domain-containing protein</fullName>
    </recommendedName>
</protein>
<dbReference type="EMBL" id="JAAGAX010000008">
    <property type="protein sequence ID" value="KAF2306961.1"/>
    <property type="molecule type" value="Genomic_DNA"/>
</dbReference>
<evidence type="ECO:0000313" key="2">
    <source>
        <dbReference type="Proteomes" id="UP000467840"/>
    </source>
</evidence>
<gene>
    <name evidence="1" type="ORF">GH714_022801</name>
</gene>
<sequence>MRWRLMGSWWLVKDLYMASDGNAWAIKMEVFMMAQGVWDAIETPDPIDSRRDKMALAAIYQGIGEDTLLQLGAKKKSQGSMEYAKNDEPGG</sequence>
<dbReference type="Proteomes" id="UP000467840">
    <property type="component" value="Chromosome 9"/>
</dbReference>
<evidence type="ECO:0000313" key="1">
    <source>
        <dbReference type="EMBL" id="KAF2306961.1"/>
    </source>
</evidence>